<feature type="compositionally biased region" description="Polar residues" evidence="2">
    <location>
        <begin position="242"/>
        <end position="253"/>
    </location>
</feature>
<feature type="region of interest" description="Disordered" evidence="2">
    <location>
        <begin position="166"/>
        <end position="315"/>
    </location>
</feature>
<keyword evidence="3" id="KW-0472">Membrane</keyword>
<comment type="similarity">
    <text evidence="1">Belongs to the mycobacterial PPE family.</text>
</comment>
<evidence type="ECO:0000256" key="2">
    <source>
        <dbReference type="SAM" id="MobiDB-lite"/>
    </source>
</evidence>
<keyword evidence="6" id="KW-1185">Reference proteome</keyword>
<protein>
    <recommendedName>
        <fullName evidence="4">PPE domain-containing protein</fullName>
    </recommendedName>
</protein>
<dbReference type="STRING" id="1586287.BBK82_05450"/>
<evidence type="ECO:0000313" key="6">
    <source>
        <dbReference type="Proteomes" id="UP000093053"/>
    </source>
</evidence>
<reference evidence="5 6" key="1">
    <citation type="submission" date="2016-07" db="EMBL/GenBank/DDBJ databases">
        <title>Complete genome sequence of the Lentzea guizhouensis DHS C013.</title>
        <authorList>
            <person name="Cao C."/>
        </authorList>
    </citation>
    <scope>NUCLEOTIDE SEQUENCE [LARGE SCALE GENOMIC DNA]</scope>
    <source>
        <strain evidence="5 6">DHS C013</strain>
    </source>
</reference>
<name>A0A1B2HCZ5_9PSEU</name>
<feature type="compositionally biased region" description="Gly residues" evidence="2">
    <location>
        <begin position="304"/>
        <end position="315"/>
    </location>
</feature>
<feature type="transmembrane region" description="Helical" evidence="3">
    <location>
        <begin position="383"/>
        <end position="404"/>
    </location>
</feature>
<dbReference type="SUPFAM" id="SSF140459">
    <property type="entry name" value="PE/PPE dimer-like"/>
    <property type="match status" value="1"/>
</dbReference>
<dbReference type="OrthoDB" id="3693085at2"/>
<evidence type="ECO:0000256" key="1">
    <source>
        <dbReference type="ARBA" id="ARBA00010652"/>
    </source>
</evidence>
<evidence type="ECO:0000256" key="3">
    <source>
        <dbReference type="SAM" id="Phobius"/>
    </source>
</evidence>
<gene>
    <name evidence="5" type="ORF">BBK82_05450</name>
</gene>
<evidence type="ECO:0000313" key="5">
    <source>
        <dbReference type="EMBL" id="ANZ35607.1"/>
    </source>
</evidence>
<dbReference type="Gene3D" id="1.20.1260.20">
    <property type="entry name" value="PPE superfamily"/>
    <property type="match status" value="1"/>
</dbReference>
<dbReference type="AlphaFoldDB" id="A0A1B2HCZ5"/>
<keyword evidence="3" id="KW-1133">Transmembrane helix</keyword>
<sequence>MAGDEPNIAGFAMLPFAGGETIYNWFEKGAGPSQSTAQASGSWRTLASSHNDIAEIINKAVRDSGAAWEGQAGDAARSTTSPLATWADMTGKSAQDAGKTADGVGEAYVNAKYQMQKPPEVPDKPFLNDWAPWDTDYDKAVEKNQQVSEQNIRAFNQYAEAVNQSTNQMPTFISPDATDANMQEQNRKSIDKVGESTQQPPSSSSNQPPGGGLPPIGTPPGIGGPGDDTGTSGLKPPGTGGDDTNPSQLNPNDPRNRPPGFVDPNDPRNRPPGFDPTIPPGGRLDPNDPRNRPGGPNDPRNRPGGPGGPGAGRPGGAVVAVPVACGRRVPVGSVVLLRPGSARGLVGWVAWVPVAASVVRPVWPAPSKGVVPGPVASGLPVVLPVGVVPLVLPVWAAWVVPVVAGRVRRTRSTSPRPTCRRPRTSSATERWWRRPSSAVKGELCCGAGSPSLSSRSTRRGRSRACRSCTGRW</sequence>
<feature type="compositionally biased region" description="Basic and acidic residues" evidence="2">
    <location>
        <begin position="185"/>
        <end position="194"/>
    </location>
</feature>
<dbReference type="RefSeq" id="WP_065914017.1">
    <property type="nucleotide sequence ID" value="NZ_CP016793.1"/>
</dbReference>
<feature type="region of interest" description="Disordered" evidence="2">
    <location>
        <begin position="411"/>
        <end position="430"/>
    </location>
</feature>
<keyword evidence="3" id="KW-0812">Transmembrane</keyword>
<feature type="compositionally biased region" description="Low complexity" evidence="2">
    <location>
        <begin position="196"/>
        <end position="208"/>
    </location>
</feature>
<dbReference type="Pfam" id="PF00823">
    <property type="entry name" value="PPE"/>
    <property type="match status" value="1"/>
</dbReference>
<evidence type="ECO:0000259" key="4">
    <source>
        <dbReference type="Pfam" id="PF00823"/>
    </source>
</evidence>
<organism evidence="5 6">
    <name type="scientific">Lentzea guizhouensis</name>
    <dbReference type="NCBI Taxonomy" id="1586287"/>
    <lineage>
        <taxon>Bacteria</taxon>
        <taxon>Bacillati</taxon>
        <taxon>Actinomycetota</taxon>
        <taxon>Actinomycetes</taxon>
        <taxon>Pseudonocardiales</taxon>
        <taxon>Pseudonocardiaceae</taxon>
        <taxon>Lentzea</taxon>
    </lineage>
</organism>
<dbReference type="EMBL" id="CP016793">
    <property type="protein sequence ID" value="ANZ35607.1"/>
    <property type="molecule type" value="Genomic_DNA"/>
</dbReference>
<dbReference type="InterPro" id="IPR000030">
    <property type="entry name" value="PPE_dom"/>
</dbReference>
<dbReference type="KEGG" id="led:BBK82_05450"/>
<feature type="domain" description="PPE" evidence="4">
    <location>
        <begin position="27"/>
        <end position="121"/>
    </location>
</feature>
<dbReference type="Proteomes" id="UP000093053">
    <property type="component" value="Chromosome"/>
</dbReference>
<dbReference type="InterPro" id="IPR038332">
    <property type="entry name" value="PPE_sf"/>
</dbReference>
<proteinExistence type="inferred from homology"/>
<accession>A0A1B2HCZ5</accession>
<feature type="compositionally biased region" description="Gly residues" evidence="2">
    <location>
        <begin position="209"/>
        <end position="227"/>
    </location>
</feature>